<name>A0A067QIW2_ZOONE</name>
<dbReference type="InParanoid" id="A0A067QIW2"/>
<keyword evidence="3 5" id="KW-1133">Transmembrane helix</keyword>
<feature type="transmembrane region" description="Helical" evidence="5">
    <location>
        <begin position="21"/>
        <end position="40"/>
    </location>
</feature>
<dbReference type="eggNOG" id="KOG0254">
    <property type="taxonomic scope" value="Eukaryota"/>
</dbReference>
<dbReference type="InterPro" id="IPR020846">
    <property type="entry name" value="MFS_dom"/>
</dbReference>
<dbReference type="SUPFAM" id="SSF103473">
    <property type="entry name" value="MFS general substrate transporter"/>
    <property type="match status" value="1"/>
</dbReference>
<evidence type="ECO:0000256" key="4">
    <source>
        <dbReference type="ARBA" id="ARBA00023136"/>
    </source>
</evidence>
<evidence type="ECO:0000256" key="5">
    <source>
        <dbReference type="SAM" id="Phobius"/>
    </source>
</evidence>
<dbReference type="PANTHER" id="PTHR48021">
    <property type="match status" value="1"/>
</dbReference>
<dbReference type="Gene3D" id="1.20.1250.20">
    <property type="entry name" value="MFS general substrate transporter like domains"/>
    <property type="match status" value="1"/>
</dbReference>
<feature type="transmembrane region" description="Helical" evidence="5">
    <location>
        <begin position="84"/>
        <end position="103"/>
    </location>
</feature>
<organism evidence="7 8">
    <name type="scientific">Zootermopsis nevadensis</name>
    <name type="common">Dampwood termite</name>
    <dbReference type="NCBI Taxonomy" id="136037"/>
    <lineage>
        <taxon>Eukaryota</taxon>
        <taxon>Metazoa</taxon>
        <taxon>Ecdysozoa</taxon>
        <taxon>Arthropoda</taxon>
        <taxon>Hexapoda</taxon>
        <taxon>Insecta</taxon>
        <taxon>Pterygota</taxon>
        <taxon>Neoptera</taxon>
        <taxon>Polyneoptera</taxon>
        <taxon>Dictyoptera</taxon>
        <taxon>Blattodea</taxon>
        <taxon>Blattoidea</taxon>
        <taxon>Termitoidae</taxon>
        <taxon>Termopsidae</taxon>
        <taxon>Zootermopsis</taxon>
    </lineage>
</organism>
<reference evidence="7 8" key="1">
    <citation type="journal article" date="2014" name="Nat. Commun.">
        <title>Molecular traces of alternative social organization in a termite genome.</title>
        <authorList>
            <person name="Terrapon N."/>
            <person name="Li C."/>
            <person name="Robertson H.M."/>
            <person name="Ji L."/>
            <person name="Meng X."/>
            <person name="Booth W."/>
            <person name="Chen Z."/>
            <person name="Childers C.P."/>
            <person name="Glastad K.M."/>
            <person name="Gokhale K."/>
            <person name="Gowin J."/>
            <person name="Gronenberg W."/>
            <person name="Hermansen R.A."/>
            <person name="Hu H."/>
            <person name="Hunt B.G."/>
            <person name="Huylmans A.K."/>
            <person name="Khalil S.M."/>
            <person name="Mitchell R.D."/>
            <person name="Munoz-Torres M.C."/>
            <person name="Mustard J.A."/>
            <person name="Pan H."/>
            <person name="Reese J.T."/>
            <person name="Scharf M.E."/>
            <person name="Sun F."/>
            <person name="Vogel H."/>
            <person name="Xiao J."/>
            <person name="Yang W."/>
            <person name="Yang Z."/>
            <person name="Yang Z."/>
            <person name="Zhou J."/>
            <person name="Zhu J."/>
            <person name="Brent C.S."/>
            <person name="Elsik C.G."/>
            <person name="Goodisman M.A."/>
            <person name="Liberles D.A."/>
            <person name="Roe R.M."/>
            <person name="Vargo E.L."/>
            <person name="Vilcinskas A."/>
            <person name="Wang J."/>
            <person name="Bornberg-Bauer E."/>
            <person name="Korb J."/>
            <person name="Zhang G."/>
            <person name="Liebig J."/>
        </authorList>
    </citation>
    <scope>NUCLEOTIDE SEQUENCE [LARGE SCALE GENOMIC DNA]</scope>
    <source>
        <tissue evidence="7">Whole organism</tissue>
    </source>
</reference>
<keyword evidence="8" id="KW-1185">Reference proteome</keyword>
<evidence type="ECO:0000256" key="2">
    <source>
        <dbReference type="ARBA" id="ARBA00022692"/>
    </source>
</evidence>
<gene>
    <name evidence="7" type="ORF">L798_03233</name>
</gene>
<dbReference type="Proteomes" id="UP000027135">
    <property type="component" value="Unassembled WGS sequence"/>
</dbReference>
<evidence type="ECO:0000313" key="7">
    <source>
        <dbReference type="EMBL" id="KDR07367.1"/>
    </source>
</evidence>
<evidence type="ECO:0000259" key="6">
    <source>
        <dbReference type="PROSITE" id="PS50850"/>
    </source>
</evidence>
<dbReference type="OMA" id="THIVRTD"/>
<proteinExistence type="predicted"/>
<protein>
    <submittedName>
        <fullName evidence="7">Inositol transporter 4</fullName>
    </submittedName>
</protein>
<dbReference type="STRING" id="136037.A0A067QIW2"/>
<dbReference type="InterPro" id="IPR005828">
    <property type="entry name" value="MFS_sugar_transport-like"/>
</dbReference>
<evidence type="ECO:0000256" key="1">
    <source>
        <dbReference type="ARBA" id="ARBA00004141"/>
    </source>
</evidence>
<feature type="domain" description="Major facilitator superfamily (MFS) profile" evidence="6">
    <location>
        <begin position="1"/>
        <end position="107"/>
    </location>
</feature>
<accession>A0A067QIW2</accession>
<dbReference type="Pfam" id="PF00083">
    <property type="entry name" value="Sugar_tr"/>
    <property type="match status" value="1"/>
</dbReference>
<keyword evidence="2 5" id="KW-0812">Transmembrane</keyword>
<dbReference type="PROSITE" id="PS50850">
    <property type="entry name" value="MFS"/>
    <property type="match status" value="1"/>
</dbReference>
<keyword evidence="4 5" id="KW-0472">Membrane</keyword>
<dbReference type="OrthoDB" id="6339427at2759"/>
<dbReference type="PANTHER" id="PTHR48021:SF1">
    <property type="entry name" value="GH07001P-RELATED"/>
    <property type="match status" value="1"/>
</dbReference>
<dbReference type="GO" id="GO:0016020">
    <property type="term" value="C:membrane"/>
    <property type="evidence" value="ECO:0007669"/>
    <property type="project" value="UniProtKB-SubCell"/>
</dbReference>
<evidence type="ECO:0000313" key="8">
    <source>
        <dbReference type="Proteomes" id="UP000027135"/>
    </source>
</evidence>
<evidence type="ECO:0000256" key="3">
    <source>
        <dbReference type="ARBA" id="ARBA00022989"/>
    </source>
</evidence>
<dbReference type="GO" id="GO:0022857">
    <property type="term" value="F:transmembrane transporter activity"/>
    <property type="evidence" value="ECO:0007669"/>
    <property type="project" value="InterPro"/>
</dbReference>
<comment type="subcellular location">
    <subcellularLocation>
        <location evidence="1">Membrane</location>
        <topology evidence="1">Multi-pass membrane protein</topology>
    </subcellularLocation>
</comment>
<dbReference type="InterPro" id="IPR050549">
    <property type="entry name" value="MFS_Trehalose_Transporter"/>
</dbReference>
<dbReference type="EMBL" id="KK853474">
    <property type="protein sequence ID" value="KDR07367.1"/>
    <property type="molecule type" value="Genomic_DNA"/>
</dbReference>
<dbReference type="InterPro" id="IPR036259">
    <property type="entry name" value="MFS_trans_sf"/>
</dbReference>
<feature type="transmembrane region" description="Helical" evidence="5">
    <location>
        <begin position="52"/>
        <end position="72"/>
    </location>
</feature>
<sequence length="130" mass="14218">MAVCMGVLAARPALSWLPATTLVLYIFMSTVGFLTLPWAMIGELFPTRVRGIAGGVTTCCAYLFSFAVVKMYPEMKHALDRQGVFCFYGVMAVLGTVFVWFFLPETQGKTLEEVELFFAAPTVVVAATKA</sequence>
<dbReference type="AlphaFoldDB" id="A0A067QIW2"/>